<evidence type="ECO:0000256" key="9">
    <source>
        <dbReference type="ARBA" id="ARBA00025174"/>
    </source>
</evidence>
<dbReference type="Proteomes" id="UP000516117">
    <property type="component" value="Chromosome"/>
</dbReference>
<evidence type="ECO:0000256" key="5">
    <source>
        <dbReference type="ARBA" id="ARBA00022676"/>
    </source>
</evidence>
<evidence type="ECO:0000256" key="6">
    <source>
        <dbReference type="ARBA" id="ARBA00022679"/>
    </source>
</evidence>
<dbReference type="RefSeq" id="WP_187720144.1">
    <property type="nucleotide sequence ID" value="NZ_BAABBL010000004.1"/>
</dbReference>
<accession>A0A7H0H392</accession>
<evidence type="ECO:0000256" key="4">
    <source>
        <dbReference type="ARBA" id="ARBA00022600"/>
    </source>
</evidence>
<comment type="function">
    <text evidence="9">Phosphorylase is an important allosteric enzyme in carbohydrate metabolism. Enzymes from different sources differ in their regulatory mechanisms and in their natural substrates. However, all known phosphorylases share catalytic and structural properties.</text>
</comment>
<evidence type="ECO:0000256" key="10">
    <source>
        <dbReference type="PIRSR" id="PIRSR000460-1"/>
    </source>
</evidence>
<dbReference type="InterPro" id="IPR035090">
    <property type="entry name" value="Pyridoxal_P_attach_site"/>
</dbReference>
<evidence type="ECO:0000256" key="1">
    <source>
        <dbReference type="ARBA" id="ARBA00001275"/>
    </source>
</evidence>
<dbReference type="EMBL" id="CP060789">
    <property type="protein sequence ID" value="QNP55008.1"/>
    <property type="molecule type" value="Genomic_DNA"/>
</dbReference>
<keyword evidence="6 11" id="KW-0808">Transferase</keyword>
<evidence type="ECO:0000256" key="11">
    <source>
        <dbReference type="RuleBase" id="RU000587"/>
    </source>
</evidence>
<comment type="similarity">
    <text evidence="3 11">Belongs to the glycogen phosphorylase family.</text>
</comment>
<evidence type="ECO:0000256" key="3">
    <source>
        <dbReference type="ARBA" id="ARBA00006047"/>
    </source>
</evidence>
<proteinExistence type="inferred from homology"/>
<gene>
    <name evidence="13" type="ORF">H9L22_12075</name>
</gene>
<evidence type="ECO:0000256" key="7">
    <source>
        <dbReference type="ARBA" id="ARBA00022898"/>
    </source>
</evidence>
<keyword evidence="7 10" id="KW-0663">Pyridoxal phosphate</keyword>
<evidence type="ECO:0000256" key="2">
    <source>
        <dbReference type="ARBA" id="ARBA00001933"/>
    </source>
</evidence>
<comment type="catalytic activity">
    <reaction evidence="1 11">
        <text>[(1-&gt;4)-alpha-D-glucosyl](n) + phosphate = [(1-&gt;4)-alpha-D-glucosyl](n-1) + alpha-D-glucose 1-phosphate</text>
        <dbReference type="Rhea" id="RHEA:41732"/>
        <dbReference type="Rhea" id="RHEA-COMP:9584"/>
        <dbReference type="Rhea" id="RHEA-COMP:9586"/>
        <dbReference type="ChEBI" id="CHEBI:15444"/>
        <dbReference type="ChEBI" id="CHEBI:43474"/>
        <dbReference type="ChEBI" id="CHEBI:58601"/>
        <dbReference type="EC" id="2.4.1.1"/>
    </reaction>
</comment>
<dbReference type="NCBIfam" id="TIGR02093">
    <property type="entry name" value="P_ylase"/>
    <property type="match status" value="1"/>
</dbReference>
<keyword evidence="14" id="KW-1185">Reference proteome</keyword>
<dbReference type="EC" id="2.4.1.1" evidence="11"/>
<dbReference type="PROSITE" id="PS00102">
    <property type="entry name" value="PHOSPHORYLASE"/>
    <property type="match status" value="1"/>
</dbReference>
<keyword evidence="4" id="KW-0321">Glycogen metabolism</keyword>
<dbReference type="KEGG" id="tdf:H9L22_12075"/>
<evidence type="ECO:0000256" key="8">
    <source>
        <dbReference type="ARBA" id="ARBA00023277"/>
    </source>
</evidence>
<feature type="region of interest" description="Disordered" evidence="12">
    <location>
        <begin position="1"/>
        <end position="43"/>
    </location>
</feature>
<protein>
    <recommendedName>
        <fullName evidence="11">Alpha-1,4 glucan phosphorylase</fullName>
        <ecNumber evidence="11">2.4.1.1</ecNumber>
    </recommendedName>
</protein>
<evidence type="ECO:0000313" key="14">
    <source>
        <dbReference type="Proteomes" id="UP000516117"/>
    </source>
</evidence>
<keyword evidence="5 11" id="KW-0328">Glycosyltransferase</keyword>
<dbReference type="CDD" id="cd04300">
    <property type="entry name" value="GT35_Glycogen_Phosphorylase"/>
    <property type="match status" value="1"/>
</dbReference>
<dbReference type="GO" id="GO:0005737">
    <property type="term" value="C:cytoplasm"/>
    <property type="evidence" value="ECO:0007669"/>
    <property type="project" value="TreeGrafter"/>
</dbReference>
<dbReference type="PIRSF" id="PIRSF000460">
    <property type="entry name" value="Pprylas_GlgP"/>
    <property type="match status" value="1"/>
</dbReference>
<dbReference type="Gene3D" id="3.40.50.2000">
    <property type="entry name" value="Glycogen Phosphorylase B"/>
    <property type="match status" value="2"/>
</dbReference>
<dbReference type="PANTHER" id="PTHR11468:SF3">
    <property type="entry name" value="GLYCOGEN PHOSPHORYLASE, LIVER FORM"/>
    <property type="match status" value="1"/>
</dbReference>
<evidence type="ECO:0000313" key="13">
    <source>
        <dbReference type="EMBL" id="QNP55008.1"/>
    </source>
</evidence>
<sequence>MSDTAQPNRPAAPTAETSTVNGRRLGPASTATHPLATAPVGSPSHNVDGFVREFLHELNTNQGVTLSASSLNDQYLALASTVKNYLMARWLETGLKTRAAKVKTVGYLSAEYLLGRQLDNALLASDLADIAEKGLELCGIDLADLRVQEVEPGLGNGGLGRLAACFIDSLATMDVPSIGYGIRYEYGIFRQTFVDGRQVEQPDTWLALGAPWEFPHPESAVQVHFGGHTERYADDGGQERTRWVPSWNVLAVPYNYMVPGYLNGRVNTLRLWSAQATKAFDLQIFNSGDYAQAVRAQTFAENISKVLYPEDSTPQGKELRLQQQYFFVAASLRDFIDHELEPGFDLHRLPERITFQLNDTHPVIAVPELMRILIDEHGFDWDEAWEVTRQCFDYTCHTLLPEALEVWPTELLGRLLPRHLEIIFQINDQFLSLVRQTYPGDEMLARRMSMISEHPERGVRMAFLATVAASRVNGVAELHSQLLRDKVLPDFSSLWPEKFTNVTNGVTPRRFVRLSNPLLSELITDTIGAGWLTDLERLKELEPYADDPQFRERFAAVKAANKHRLTDLLRARDGIDLPDGHLLDVMVKRLHEYKRQSLKLLHIVSLYEQVISGKISAADLTPRTVVFGAKAAPGYRMAKDTIHLINKVAAKVNAAPELEERLKIAFPANYNVTLAETLIPAADLSEQISLAGMEASGTGNMKFALNGALTIGTDDGANVEIRRLVGDKHFFLFGMDEPAVSALGAKGYNPGSCYEANPQLKATLDLILSGHFSDGDRHLFDSVVYNLLNQDRFMALADFQAYVDTQAKVEERYADQEAWTRSTILNVARTGYFSSDRSMRDYLQRIWHTSPML</sequence>
<dbReference type="SUPFAM" id="SSF53756">
    <property type="entry name" value="UDP-Glycosyltransferase/glycogen phosphorylase"/>
    <property type="match status" value="1"/>
</dbReference>
<dbReference type="GO" id="GO:0008184">
    <property type="term" value="F:glycogen phosphorylase activity"/>
    <property type="evidence" value="ECO:0007669"/>
    <property type="project" value="InterPro"/>
</dbReference>
<dbReference type="FunFam" id="3.40.50.2000:FF:000005">
    <property type="entry name" value="Alpha-1,4 glucan phosphorylase"/>
    <property type="match status" value="1"/>
</dbReference>
<dbReference type="Pfam" id="PF00343">
    <property type="entry name" value="Phosphorylase"/>
    <property type="match status" value="1"/>
</dbReference>
<name>A0A7H0H392_9ACTN</name>
<dbReference type="PANTHER" id="PTHR11468">
    <property type="entry name" value="GLYCOGEN PHOSPHORYLASE"/>
    <property type="match status" value="1"/>
</dbReference>
<evidence type="ECO:0000256" key="12">
    <source>
        <dbReference type="SAM" id="MobiDB-lite"/>
    </source>
</evidence>
<keyword evidence="8 11" id="KW-0119">Carbohydrate metabolism</keyword>
<dbReference type="AlphaFoldDB" id="A0A7H0H392"/>
<dbReference type="GO" id="GO:0030170">
    <property type="term" value="F:pyridoxal phosphate binding"/>
    <property type="evidence" value="ECO:0007669"/>
    <property type="project" value="InterPro"/>
</dbReference>
<dbReference type="InterPro" id="IPR011833">
    <property type="entry name" value="Glycg_phsphrylas"/>
</dbReference>
<dbReference type="FunFam" id="3.40.50.2000:FF:000149">
    <property type="entry name" value="Glycogen phosphorylase, muscle form"/>
    <property type="match status" value="1"/>
</dbReference>
<dbReference type="GO" id="GO:0005980">
    <property type="term" value="P:glycogen catabolic process"/>
    <property type="evidence" value="ECO:0007669"/>
    <property type="project" value="TreeGrafter"/>
</dbReference>
<comment type="cofactor">
    <cofactor evidence="2 11">
        <name>pyridoxal 5'-phosphate</name>
        <dbReference type="ChEBI" id="CHEBI:597326"/>
    </cofactor>
</comment>
<organism evidence="13 14">
    <name type="scientific">Tessaracoccus defluvii</name>
    <dbReference type="NCBI Taxonomy" id="1285901"/>
    <lineage>
        <taxon>Bacteria</taxon>
        <taxon>Bacillati</taxon>
        <taxon>Actinomycetota</taxon>
        <taxon>Actinomycetes</taxon>
        <taxon>Propionibacteriales</taxon>
        <taxon>Propionibacteriaceae</taxon>
        <taxon>Tessaracoccus</taxon>
    </lineage>
</organism>
<feature type="modified residue" description="N6-(pyridoxal phosphate)lysine" evidence="10">
    <location>
        <position position="702"/>
    </location>
</feature>
<dbReference type="InterPro" id="IPR000811">
    <property type="entry name" value="Glyco_trans_35"/>
</dbReference>
<comment type="function">
    <text evidence="11">Allosteric enzyme that catalyzes the rate-limiting step in glycogen catabolism, the phosphorolytic cleavage of glycogen to produce glucose-1-phosphate, and plays a central role in maintaining cellular and organismal glucose homeostasis.</text>
</comment>
<reference evidence="13 14" key="1">
    <citation type="submission" date="2020-08" db="EMBL/GenBank/DDBJ databases">
        <title>Genome sequence of Tessaracoccus defluvii JCM 17540T.</title>
        <authorList>
            <person name="Hyun D.-W."/>
            <person name="Bae J.-W."/>
        </authorList>
    </citation>
    <scope>NUCLEOTIDE SEQUENCE [LARGE SCALE GENOMIC DNA]</scope>
    <source>
        <strain evidence="13 14">JCM 17540</strain>
    </source>
</reference>